<dbReference type="PANTHER" id="PTHR42799:SF28">
    <property type="entry name" value="PEPTIDE-METHIONINE (S)-S-OXIDE REDUCTASE"/>
    <property type="match status" value="1"/>
</dbReference>
<dbReference type="GO" id="GO:0034599">
    <property type="term" value="P:cellular response to oxidative stress"/>
    <property type="evidence" value="ECO:0007669"/>
    <property type="project" value="TreeGrafter"/>
</dbReference>
<keyword evidence="3" id="KW-0560">Oxidoreductase</keyword>
<dbReference type="NCBIfam" id="TIGR00401">
    <property type="entry name" value="msrA"/>
    <property type="match status" value="1"/>
</dbReference>
<evidence type="ECO:0000256" key="3">
    <source>
        <dbReference type="ARBA" id="ARBA00023002"/>
    </source>
</evidence>
<dbReference type="HAMAP" id="MF_01401">
    <property type="entry name" value="MsrA"/>
    <property type="match status" value="1"/>
</dbReference>
<dbReference type="Gene3D" id="3.30.1060.10">
    <property type="entry name" value="Peptide methionine sulphoxide reductase MsrA"/>
    <property type="match status" value="1"/>
</dbReference>
<evidence type="ECO:0000313" key="11">
    <source>
        <dbReference type="Ensembl" id="ENSLLEP00000004474.1"/>
    </source>
</evidence>
<organism evidence="11 12">
    <name type="scientific">Leptobrachium leishanense</name>
    <name type="common">Leishan spiny toad</name>
    <dbReference type="NCBI Taxonomy" id="445787"/>
    <lineage>
        <taxon>Eukaryota</taxon>
        <taxon>Metazoa</taxon>
        <taxon>Chordata</taxon>
        <taxon>Craniata</taxon>
        <taxon>Vertebrata</taxon>
        <taxon>Euteleostomi</taxon>
        <taxon>Amphibia</taxon>
        <taxon>Batrachia</taxon>
        <taxon>Anura</taxon>
        <taxon>Pelobatoidea</taxon>
        <taxon>Megophryidae</taxon>
        <taxon>Leptobrachium</taxon>
    </lineage>
</organism>
<dbReference type="Pfam" id="PF01625">
    <property type="entry name" value="PMSR"/>
    <property type="match status" value="1"/>
</dbReference>
<keyword evidence="12" id="KW-1185">Reference proteome</keyword>
<dbReference type="OrthoDB" id="77405at2759"/>
<comment type="similarity">
    <text evidence="1">Belongs to the MsrA Met sulfoxide reductase family.</text>
</comment>
<evidence type="ECO:0000313" key="12">
    <source>
        <dbReference type="Proteomes" id="UP000694569"/>
    </source>
</evidence>
<dbReference type="AlphaFoldDB" id="A0A8C5LZJ2"/>
<evidence type="ECO:0000256" key="6">
    <source>
        <dbReference type="ARBA" id="ARBA00030643"/>
    </source>
</evidence>
<dbReference type="EC" id="1.8.4.11" evidence="2"/>
<feature type="domain" description="Peptide methionine sulphoxide reductase MsrA" evidence="10">
    <location>
        <begin position="48"/>
        <end position="200"/>
    </location>
</feature>
<evidence type="ECO:0000256" key="7">
    <source>
        <dbReference type="ARBA" id="ARBA00047806"/>
    </source>
</evidence>
<evidence type="ECO:0000256" key="4">
    <source>
        <dbReference type="ARBA" id="ARBA00024679"/>
    </source>
</evidence>
<dbReference type="InterPro" id="IPR002569">
    <property type="entry name" value="Met_Sox_Rdtase_MsrA_dom"/>
</dbReference>
<evidence type="ECO:0000259" key="10">
    <source>
        <dbReference type="Pfam" id="PF01625"/>
    </source>
</evidence>
<dbReference type="Proteomes" id="UP000694569">
    <property type="component" value="Unplaced"/>
</dbReference>
<sequence length="213" mass="23639">PTAMPNKTVLPTALEALPGRGEALQVAAKHVVNGNTTLEPFPVGLELAMFGMGCFWGVERLFWKQNGVFSTQVGYAGGFTLNPTYEEVCTGLTAHVEVVRIVFDPKVISYLNLLKIFWENHDPTEGMKQGIDIGTQYRSVIYTYGDKQLETALSSKGTFQKELSRHSRSAATTEIHQAPVFYYAEDYHQQYLHKNPEGYCGLKGTGVTCPLKI</sequence>
<dbReference type="GO" id="GO:0005737">
    <property type="term" value="C:cytoplasm"/>
    <property type="evidence" value="ECO:0007669"/>
    <property type="project" value="TreeGrafter"/>
</dbReference>
<evidence type="ECO:0000256" key="8">
    <source>
        <dbReference type="ARBA" id="ARBA00048782"/>
    </source>
</evidence>
<dbReference type="SUPFAM" id="SSF55068">
    <property type="entry name" value="Peptide methionine sulfoxide reductase"/>
    <property type="match status" value="1"/>
</dbReference>
<dbReference type="GO" id="GO:0008113">
    <property type="term" value="F:peptide-methionine (S)-S-oxide reductase activity"/>
    <property type="evidence" value="ECO:0007669"/>
    <property type="project" value="UniProtKB-EC"/>
</dbReference>
<protein>
    <recommendedName>
        <fullName evidence="9">Mitochondrial peptide methionine sulfoxide reductase</fullName>
        <ecNumber evidence="2">1.8.4.11</ecNumber>
    </recommendedName>
    <alternativeName>
        <fullName evidence="6">Peptide-methionine (S)-S-oxide reductase</fullName>
    </alternativeName>
    <alternativeName>
        <fullName evidence="5">Protein-methionine-S-oxide reductase</fullName>
    </alternativeName>
</protein>
<dbReference type="GeneTree" id="ENSGT00940000167209"/>
<comment type="catalytic activity">
    <reaction evidence="7">
        <text>L-methionyl-[protein] + [thioredoxin]-disulfide + H2O = L-methionyl-(S)-S-oxide-[protein] + [thioredoxin]-dithiol</text>
        <dbReference type="Rhea" id="RHEA:14217"/>
        <dbReference type="Rhea" id="RHEA-COMP:10698"/>
        <dbReference type="Rhea" id="RHEA-COMP:10700"/>
        <dbReference type="Rhea" id="RHEA-COMP:12313"/>
        <dbReference type="Rhea" id="RHEA-COMP:12315"/>
        <dbReference type="ChEBI" id="CHEBI:15377"/>
        <dbReference type="ChEBI" id="CHEBI:16044"/>
        <dbReference type="ChEBI" id="CHEBI:29950"/>
        <dbReference type="ChEBI" id="CHEBI:44120"/>
        <dbReference type="ChEBI" id="CHEBI:50058"/>
        <dbReference type="EC" id="1.8.4.11"/>
    </reaction>
</comment>
<name>A0A8C5LZJ2_9ANUR</name>
<reference evidence="11" key="2">
    <citation type="submission" date="2025-09" db="UniProtKB">
        <authorList>
            <consortium name="Ensembl"/>
        </authorList>
    </citation>
    <scope>IDENTIFICATION</scope>
</reference>
<evidence type="ECO:0000256" key="2">
    <source>
        <dbReference type="ARBA" id="ARBA00012502"/>
    </source>
</evidence>
<comment type="catalytic activity">
    <reaction evidence="8">
        <text>[thioredoxin]-disulfide + L-methionine + H2O = L-methionine (S)-S-oxide + [thioredoxin]-dithiol</text>
        <dbReference type="Rhea" id="RHEA:19993"/>
        <dbReference type="Rhea" id="RHEA-COMP:10698"/>
        <dbReference type="Rhea" id="RHEA-COMP:10700"/>
        <dbReference type="ChEBI" id="CHEBI:15377"/>
        <dbReference type="ChEBI" id="CHEBI:29950"/>
        <dbReference type="ChEBI" id="CHEBI:50058"/>
        <dbReference type="ChEBI" id="CHEBI:57844"/>
        <dbReference type="ChEBI" id="CHEBI:58772"/>
        <dbReference type="EC" id="1.8.4.11"/>
    </reaction>
</comment>
<accession>A0A8C5LZJ2</accession>
<proteinExistence type="inferred from homology"/>
<reference evidence="11" key="1">
    <citation type="submission" date="2025-08" db="UniProtKB">
        <authorList>
            <consortium name="Ensembl"/>
        </authorList>
    </citation>
    <scope>IDENTIFICATION</scope>
</reference>
<dbReference type="PANTHER" id="PTHR42799">
    <property type="entry name" value="MITOCHONDRIAL PEPTIDE METHIONINE SULFOXIDE REDUCTASE"/>
    <property type="match status" value="1"/>
</dbReference>
<dbReference type="InterPro" id="IPR050162">
    <property type="entry name" value="MsrA_MetSO_reductase"/>
</dbReference>
<dbReference type="FunFam" id="3.30.1060.10:FF:000001">
    <property type="entry name" value="Peptide methionine sulfoxide reductase MsrA"/>
    <property type="match status" value="1"/>
</dbReference>
<evidence type="ECO:0000256" key="1">
    <source>
        <dbReference type="ARBA" id="ARBA00005591"/>
    </source>
</evidence>
<evidence type="ECO:0000256" key="5">
    <source>
        <dbReference type="ARBA" id="ARBA00030273"/>
    </source>
</evidence>
<evidence type="ECO:0000256" key="9">
    <source>
        <dbReference type="ARBA" id="ARBA00067384"/>
    </source>
</evidence>
<dbReference type="Ensembl" id="ENSLLET00000004679.1">
    <property type="protein sequence ID" value="ENSLLEP00000004474.1"/>
    <property type="gene ID" value="ENSLLEG00000002880.1"/>
</dbReference>
<dbReference type="InterPro" id="IPR036509">
    <property type="entry name" value="Met_Sox_Rdtase_MsrA_sf"/>
</dbReference>
<comment type="function">
    <text evidence="4">Has an important function as a repair enzyme for proteins that have been inactivated by oxidation. Catalyzes the reversible oxidation-reduction of methionine sulfoxide in proteins to methionine.</text>
</comment>